<dbReference type="InterPro" id="IPR002328">
    <property type="entry name" value="ADH_Zn_CS"/>
</dbReference>
<dbReference type="Pfam" id="PF00107">
    <property type="entry name" value="ADH_zinc_N"/>
    <property type="match status" value="1"/>
</dbReference>
<evidence type="ECO:0000256" key="7">
    <source>
        <dbReference type="RuleBase" id="RU361277"/>
    </source>
</evidence>
<evidence type="ECO:0000313" key="9">
    <source>
        <dbReference type="EMBL" id="KAK6542736.1"/>
    </source>
</evidence>
<evidence type="ECO:0000256" key="6">
    <source>
        <dbReference type="ARBA" id="ARBA00023027"/>
    </source>
</evidence>
<keyword evidence="10" id="KW-1185">Reference proteome</keyword>
<dbReference type="GO" id="GO:0008270">
    <property type="term" value="F:zinc ion binding"/>
    <property type="evidence" value="ECO:0007669"/>
    <property type="project" value="InterPro"/>
</dbReference>
<dbReference type="GO" id="GO:0005737">
    <property type="term" value="C:cytoplasm"/>
    <property type="evidence" value="ECO:0007669"/>
    <property type="project" value="TreeGrafter"/>
</dbReference>
<dbReference type="EMBL" id="JAVHJO010000002">
    <property type="protein sequence ID" value="KAK6542736.1"/>
    <property type="molecule type" value="Genomic_DNA"/>
</dbReference>
<dbReference type="PANTHER" id="PTHR42940">
    <property type="entry name" value="ALCOHOL DEHYDROGENASE 1-RELATED"/>
    <property type="match status" value="1"/>
</dbReference>
<keyword evidence="3 7" id="KW-0479">Metal-binding</keyword>
<dbReference type="Gene3D" id="3.90.180.10">
    <property type="entry name" value="Medium-chain alcohol dehydrogenases, catalytic domain"/>
    <property type="match status" value="1"/>
</dbReference>
<dbReference type="CDD" id="cd08297">
    <property type="entry name" value="CAD3"/>
    <property type="match status" value="1"/>
</dbReference>
<comment type="cofactor">
    <cofactor evidence="1 7">
        <name>Zn(2+)</name>
        <dbReference type="ChEBI" id="CHEBI:29105"/>
    </cofactor>
</comment>
<dbReference type="InterPro" id="IPR013154">
    <property type="entry name" value="ADH-like_N"/>
</dbReference>
<feature type="domain" description="Enoyl reductase (ER)" evidence="8">
    <location>
        <begin position="17"/>
        <end position="355"/>
    </location>
</feature>
<reference evidence="9 10" key="1">
    <citation type="submission" date="2019-10" db="EMBL/GenBank/DDBJ databases">
        <authorList>
            <person name="Palmer J.M."/>
        </authorList>
    </citation>
    <scope>NUCLEOTIDE SEQUENCE [LARGE SCALE GENOMIC DNA]</scope>
    <source>
        <strain evidence="9 10">TWF694</strain>
    </source>
</reference>
<evidence type="ECO:0000256" key="4">
    <source>
        <dbReference type="ARBA" id="ARBA00022833"/>
    </source>
</evidence>
<dbReference type="FunFam" id="3.40.50.720:FF:000039">
    <property type="entry name" value="Alcohol dehydrogenase AdhP"/>
    <property type="match status" value="1"/>
</dbReference>
<dbReference type="InterPro" id="IPR020843">
    <property type="entry name" value="ER"/>
</dbReference>
<evidence type="ECO:0000256" key="5">
    <source>
        <dbReference type="ARBA" id="ARBA00023002"/>
    </source>
</evidence>
<evidence type="ECO:0000256" key="3">
    <source>
        <dbReference type="ARBA" id="ARBA00022723"/>
    </source>
</evidence>
<evidence type="ECO:0000256" key="2">
    <source>
        <dbReference type="ARBA" id="ARBA00008072"/>
    </source>
</evidence>
<evidence type="ECO:0000259" key="8">
    <source>
        <dbReference type="SMART" id="SM00829"/>
    </source>
</evidence>
<dbReference type="InterPro" id="IPR011032">
    <property type="entry name" value="GroES-like_sf"/>
</dbReference>
<sequence>MATELKTNKAAFYANPGTTEIKIVELDIPDPGPGQVLVKLSHSGVCHSDLAVCKNSWGYLPYPTPANQIGGHEGVGEIISVGEGVDGSTIGTRVGVKWLNSACTTCEFCLSSLDASCRSATVSGYYTPGTFQQYCLAAANYVTPIPKGLTSELAAPLLCGGMTVWSALKKASIQPNQWVAIPGAGGGLGHLAIQFVKNSYKAKVIAIDAGTKEEFCKRLGAEAFFDFRKYSDEELAKAIKDITGGAGAHVVLVTAGSQKSYDQALEMIRPGGKMICVGIPEGEETPIKGAVPSNIATKQKQIIGSALGSLQETVECLAAAEKGEAKVEVRIEKLERLGEIFKDMEEGQLQGRVVLDLS</sequence>
<dbReference type="InterPro" id="IPR036291">
    <property type="entry name" value="NAD(P)-bd_dom_sf"/>
</dbReference>
<organism evidence="9 10">
    <name type="scientific">Orbilia ellipsospora</name>
    <dbReference type="NCBI Taxonomy" id="2528407"/>
    <lineage>
        <taxon>Eukaryota</taxon>
        <taxon>Fungi</taxon>
        <taxon>Dikarya</taxon>
        <taxon>Ascomycota</taxon>
        <taxon>Pezizomycotina</taxon>
        <taxon>Orbiliomycetes</taxon>
        <taxon>Orbiliales</taxon>
        <taxon>Orbiliaceae</taxon>
        <taxon>Orbilia</taxon>
    </lineage>
</organism>
<evidence type="ECO:0000313" key="10">
    <source>
        <dbReference type="Proteomes" id="UP001365542"/>
    </source>
</evidence>
<protein>
    <recommendedName>
        <fullName evidence="8">Enoyl reductase (ER) domain-containing protein</fullName>
    </recommendedName>
</protein>
<dbReference type="SUPFAM" id="SSF51735">
    <property type="entry name" value="NAD(P)-binding Rossmann-fold domains"/>
    <property type="match status" value="1"/>
</dbReference>
<comment type="caution">
    <text evidence="9">The sequence shown here is derived from an EMBL/GenBank/DDBJ whole genome shotgun (WGS) entry which is preliminary data.</text>
</comment>
<keyword evidence="6" id="KW-0520">NAD</keyword>
<accession>A0AAV9XMH4</accession>
<gene>
    <name evidence="9" type="ORF">TWF694_006677</name>
</gene>
<dbReference type="SMART" id="SM00829">
    <property type="entry name" value="PKS_ER"/>
    <property type="match status" value="1"/>
</dbReference>
<proteinExistence type="inferred from homology"/>
<dbReference type="SUPFAM" id="SSF50129">
    <property type="entry name" value="GroES-like"/>
    <property type="match status" value="1"/>
</dbReference>
<dbReference type="InterPro" id="IPR013149">
    <property type="entry name" value="ADH-like_C"/>
</dbReference>
<name>A0AAV9XMH4_9PEZI</name>
<dbReference type="Gene3D" id="3.40.50.720">
    <property type="entry name" value="NAD(P)-binding Rossmann-like Domain"/>
    <property type="match status" value="1"/>
</dbReference>
<dbReference type="Proteomes" id="UP001365542">
    <property type="component" value="Unassembled WGS sequence"/>
</dbReference>
<dbReference type="AlphaFoldDB" id="A0AAV9XMH4"/>
<dbReference type="PROSITE" id="PS00059">
    <property type="entry name" value="ADH_ZINC"/>
    <property type="match status" value="1"/>
</dbReference>
<dbReference type="Pfam" id="PF08240">
    <property type="entry name" value="ADH_N"/>
    <property type="match status" value="1"/>
</dbReference>
<keyword evidence="4 7" id="KW-0862">Zinc</keyword>
<keyword evidence="5" id="KW-0560">Oxidoreductase</keyword>
<dbReference type="GO" id="GO:0004022">
    <property type="term" value="F:alcohol dehydrogenase (NAD+) activity"/>
    <property type="evidence" value="ECO:0007669"/>
    <property type="project" value="TreeGrafter"/>
</dbReference>
<comment type="similarity">
    <text evidence="2 7">Belongs to the zinc-containing alcohol dehydrogenase family.</text>
</comment>
<dbReference type="PANTHER" id="PTHR42940:SF5">
    <property type="entry name" value="ALCOHOL DEHYDROGENASE 2"/>
    <property type="match status" value="1"/>
</dbReference>
<evidence type="ECO:0000256" key="1">
    <source>
        <dbReference type="ARBA" id="ARBA00001947"/>
    </source>
</evidence>